<keyword evidence="3" id="KW-1185">Reference proteome</keyword>
<protein>
    <submittedName>
        <fullName evidence="2">E3 ubiquitin-protein ligase TTC3</fullName>
    </submittedName>
</protein>
<feature type="compositionally biased region" description="Basic and acidic residues" evidence="1">
    <location>
        <begin position="69"/>
        <end position="80"/>
    </location>
</feature>
<evidence type="ECO:0000256" key="1">
    <source>
        <dbReference type="SAM" id="MobiDB-lite"/>
    </source>
</evidence>
<reference evidence="2 3" key="1">
    <citation type="submission" date="2019-04" db="EMBL/GenBank/DDBJ databases">
        <title>Draft genome of the big-headed turtle Platysternon megacephalum.</title>
        <authorList>
            <person name="Gong S."/>
        </authorList>
    </citation>
    <scope>NUCLEOTIDE SEQUENCE [LARGE SCALE GENOMIC DNA]</scope>
    <source>
        <strain evidence="2">DO16091913</strain>
        <tissue evidence="2">Muscle</tissue>
    </source>
</reference>
<evidence type="ECO:0000313" key="2">
    <source>
        <dbReference type="EMBL" id="TFK07698.1"/>
    </source>
</evidence>
<evidence type="ECO:0000313" key="3">
    <source>
        <dbReference type="Proteomes" id="UP000297703"/>
    </source>
</evidence>
<dbReference type="AlphaFoldDB" id="A0A4D9EJF6"/>
<proteinExistence type="predicted"/>
<sequence>MSEHRALQPRAPGRDSCTLPPPEDGRGPAGPRPCPSPRMERALDSPALQERGSPIPLKLQALPPGFEPKPPEAARPEHAPGRAASPAPLCQNRGQRVVTTGREPLPSPPAMRSQRSLANRSVPLRL</sequence>
<dbReference type="Proteomes" id="UP000297703">
    <property type="component" value="Unassembled WGS sequence"/>
</dbReference>
<reference evidence="2 3" key="2">
    <citation type="submission" date="2019-04" db="EMBL/GenBank/DDBJ databases">
        <title>The genome sequence of big-headed turtle.</title>
        <authorList>
            <person name="Gong S."/>
        </authorList>
    </citation>
    <scope>NUCLEOTIDE SEQUENCE [LARGE SCALE GENOMIC DNA]</scope>
    <source>
        <strain evidence="2">DO16091913</strain>
        <tissue evidence="2">Muscle</tissue>
    </source>
</reference>
<dbReference type="EMBL" id="QXTE01000080">
    <property type="protein sequence ID" value="TFK07698.1"/>
    <property type="molecule type" value="Genomic_DNA"/>
</dbReference>
<name>A0A4D9EJF6_9SAUR</name>
<comment type="caution">
    <text evidence="2">The sequence shown here is derived from an EMBL/GenBank/DDBJ whole genome shotgun (WGS) entry which is preliminary data.</text>
</comment>
<gene>
    <name evidence="2" type="ORF">DR999_PMT09496</name>
</gene>
<organism evidence="2 3">
    <name type="scientific">Platysternon megacephalum</name>
    <name type="common">big-headed turtle</name>
    <dbReference type="NCBI Taxonomy" id="55544"/>
    <lineage>
        <taxon>Eukaryota</taxon>
        <taxon>Metazoa</taxon>
        <taxon>Chordata</taxon>
        <taxon>Craniata</taxon>
        <taxon>Vertebrata</taxon>
        <taxon>Euteleostomi</taxon>
        <taxon>Archelosauria</taxon>
        <taxon>Testudinata</taxon>
        <taxon>Testudines</taxon>
        <taxon>Cryptodira</taxon>
        <taxon>Durocryptodira</taxon>
        <taxon>Testudinoidea</taxon>
        <taxon>Platysternidae</taxon>
        <taxon>Platysternon</taxon>
    </lineage>
</organism>
<feature type="region of interest" description="Disordered" evidence="1">
    <location>
        <begin position="1"/>
        <end position="126"/>
    </location>
</feature>
<accession>A0A4D9EJF6</accession>